<evidence type="ECO:0000313" key="5">
    <source>
        <dbReference type="EMBL" id="UOQ52246.1"/>
    </source>
</evidence>
<evidence type="ECO:0000313" key="6">
    <source>
        <dbReference type="Proteomes" id="UP000831785"/>
    </source>
</evidence>
<proteinExistence type="predicted"/>
<dbReference type="PROSITE" id="PS01124">
    <property type="entry name" value="HTH_ARAC_FAMILY_2"/>
    <property type="match status" value="1"/>
</dbReference>
<dbReference type="SMART" id="SM00342">
    <property type="entry name" value="HTH_ARAC"/>
    <property type="match status" value="1"/>
</dbReference>
<dbReference type="InterPro" id="IPR009057">
    <property type="entry name" value="Homeodomain-like_sf"/>
</dbReference>
<evidence type="ECO:0000256" key="1">
    <source>
        <dbReference type="ARBA" id="ARBA00023015"/>
    </source>
</evidence>
<evidence type="ECO:0000256" key="2">
    <source>
        <dbReference type="ARBA" id="ARBA00023125"/>
    </source>
</evidence>
<dbReference type="PANTHER" id="PTHR43280">
    <property type="entry name" value="ARAC-FAMILY TRANSCRIPTIONAL REGULATOR"/>
    <property type="match status" value="1"/>
</dbReference>
<dbReference type="SUPFAM" id="SSF46689">
    <property type="entry name" value="Homeodomain-like"/>
    <property type="match status" value="1"/>
</dbReference>
<keyword evidence="6" id="KW-1185">Reference proteome</keyword>
<keyword evidence="3" id="KW-0804">Transcription</keyword>
<feature type="domain" description="HTH araC/xylS-type" evidence="4">
    <location>
        <begin position="182"/>
        <end position="280"/>
    </location>
</feature>
<dbReference type="Proteomes" id="UP000831785">
    <property type="component" value="Chromosome"/>
</dbReference>
<dbReference type="Pfam" id="PF12833">
    <property type="entry name" value="HTH_18"/>
    <property type="match status" value="1"/>
</dbReference>
<dbReference type="InterPro" id="IPR018060">
    <property type="entry name" value="HTH_AraC"/>
</dbReference>
<organism evidence="5 6">
    <name type="scientific">Hymenobacter cellulosivorans</name>
    <dbReference type="NCBI Taxonomy" id="2932249"/>
    <lineage>
        <taxon>Bacteria</taxon>
        <taxon>Pseudomonadati</taxon>
        <taxon>Bacteroidota</taxon>
        <taxon>Cytophagia</taxon>
        <taxon>Cytophagales</taxon>
        <taxon>Hymenobacteraceae</taxon>
        <taxon>Hymenobacter</taxon>
    </lineage>
</organism>
<dbReference type="EMBL" id="CP095049">
    <property type="protein sequence ID" value="UOQ52246.1"/>
    <property type="molecule type" value="Genomic_DNA"/>
</dbReference>
<evidence type="ECO:0000259" key="4">
    <source>
        <dbReference type="PROSITE" id="PS01124"/>
    </source>
</evidence>
<dbReference type="Gene3D" id="1.10.10.60">
    <property type="entry name" value="Homeodomain-like"/>
    <property type="match status" value="1"/>
</dbReference>
<protein>
    <submittedName>
        <fullName evidence="5">Helix-turn-helix domain-containing protein</fullName>
    </submittedName>
</protein>
<dbReference type="RefSeq" id="WP_244716031.1">
    <property type="nucleotide sequence ID" value="NZ_CP095049.1"/>
</dbReference>
<keyword evidence="1" id="KW-0805">Transcription regulation</keyword>
<keyword evidence="2" id="KW-0238">DNA-binding</keyword>
<reference evidence="5 6" key="1">
    <citation type="submission" date="2022-04" db="EMBL/GenBank/DDBJ databases">
        <title>Hymenobacter sp. isolated from the air.</title>
        <authorList>
            <person name="Won M."/>
            <person name="Lee C.-M."/>
            <person name="Woen H.-Y."/>
            <person name="Kwon S.-W."/>
        </authorList>
    </citation>
    <scope>NUCLEOTIDE SEQUENCE [LARGE SCALE GENOMIC DNA]</scope>
    <source>
        <strain evidence="6">5116 S-27</strain>
    </source>
</reference>
<gene>
    <name evidence="5" type="ORF">MUN80_21095</name>
</gene>
<evidence type="ECO:0000256" key="3">
    <source>
        <dbReference type="ARBA" id="ARBA00023163"/>
    </source>
</evidence>
<accession>A0ABY4F7R5</accession>
<dbReference type="PANTHER" id="PTHR43280:SF32">
    <property type="entry name" value="TRANSCRIPTIONAL REGULATORY PROTEIN"/>
    <property type="match status" value="1"/>
</dbReference>
<name>A0ABY4F7R5_9BACT</name>
<sequence>MKTAIDFRPAPAALPPFDIHPLAWLRQQPAAPQSQRPGSALYTLILVDEPSLGAGPAILSAQASGELYLSRPGQPALATVPARAQGQVLRFTDEFVGLAGHERELLLFQLFHPAATEPLQVPAEQATDMAFLLTSMQRQAAGATLLREDLLRSYLKTLLLYCSRLRQQQSPPTPLLQAGLLGRFQQLLEANYTTWKSVAEYAQRLHVTANHLSVSIRKETGQPASEHIRQRIVLEAKRLITLSDVPLKEVAYQLGFEDVAHFSKLFKRCTGLTFSQFKQQTRAQYHPLQLAVA</sequence>